<comment type="caution">
    <text evidence="2">The sequence shown here is derived from an EMBL/GenBank/DDBJ whole genome shotgun (WGS) entry which is preliminary data.</text>
</comment>
<reference evidence="2" key="1">
    <citation type="journal article" date="2020" name="Fungal Divers.">
        <title>Resolving the Mortierellaceae phylogeny through synthesis of multi-gene phylogenetics and phylogenomics.</title>
        <authorList>
            <person name="Vandepol N."/>
            <person name="Liber J."/>
            <person name="Desiro A."/>
            <person name="Na H."/>
            <person name="Kennedy M."/>
            <person name="Barry K."/>
            <person name="Grigoriev I.V."/>
            <person name="Miller A.N."/>
            <person name="O'Donnell K."/>
            <person name="Stajich J.E."/>
            <person name="Bonito G."/>
        </authorList>
    </citation>
    <scope>NUCLEOTIDE SEQUENCE</scope>
    <source>
        <strain evidence="2">MES-2147</strain>
    </source>
</reference>
<name>A0A9P6SV72_9FUNG</name>
<evidence type="ECO:0000256" key="1">
    <source>
        <dbReference type="SAM" id="MobiDB-lite"/>
    </source>
</evidence>
<dbReference type="Proteomes" id="UP000749646">
    <property type="component" value="Unassembled WGS sequence"/>
</dbReference>
<keyword evidence="3" id="KW-1185">Reference proteome</keyword>
<dbReference type="AlphaFoldDB" id="A0A9P6SV72"/>
<accession>A0A9P6SV72</accession>
<organism evidence="2 3">
    <name type="scientific">Modicella reniformis</name>
    <dbReference type="NCBI Taxonomy" id="1440133"/>
    <lineage>
        <taxon>Eukaryota</taxon>
        <taxon>Fungi</taxon>
        <taxon>Fungi incertae sedis</taxon>
        <taxon>Mucoromycota</taxon>
        <taxon>Mortierellomycotina</taxon>
        <taxon>Mortierellomycetes</taxon>
        <taxon>Mortierellales</taxon>
        <taxon>Mortierellaceae</taxon>
        <taxon>Modicella</taxon>
    </lineage>
</organism>
<gene>
    <name evidence="2" type="ORF">BGZ65_004652</name>
</gene>
<protein>
    <submittedName>
        <fullName evidence="2">Uncharacterized protein</fullName>
    </submittedName>
</protein>
<feature type="region of interest" description="Disordered" evidence="1">
    <location>
        <begin position="216"/>
        <end position="240"/>
    </location>
</feature>
<dbReference type="OrthoDB" id="2445046at2759"/>
<proteinExistence type="predicted"/>
<feature type="compositionally biased region" description="Basic and acidic residues" evidence="1">
    <location>
        <begin position="216"/>
        <end position="238"/>
    </location>
</feature>
<evidence type="ECO:0000313" key="2">
    <source>
        <dbReference type="EMBL" id="KAG0006722.1"/>
    </source>
</evidence>
<sequence length="460" mass="53226">MVIETTAVVPSTDHQAWKLSPRTEELVIQYLKERLKYTDDKRQANMDRKTHLIVLYTETLERVPDDNGQEANLAQLKQQLDAQIVPVEAEIHKPDEHFQLIKSTLDAKEAMRRERRMLEDAEKARVFNYKKIPVTDLETMEIDYNRVQLKETPGAPVFELALEGVSAGEVALEAVKGVVQFLRKFGVDKTKTIMREWGGHRRDHDDCRRSRFYHEDHDDRHGSRHYSEDNNDSDEHHSRENKHHLNWQALCPARVSIRSLLSPNGDVTYSIKASEGSSLLEARGVGWAMAVYSRTFIEDPQVLKHKTNHTLPKDSKDDCRIHGCQLVRDPCMATLTIFHDMGQGKVTFKHRGFHNHLKPTTIRPDYKAQAHLVKTAPEVLPKRLAVELQHDLPSPRERSLIVVSILFGKTIKYYERHFLVLLESWPYQTLDEFVEGFVVKRTDTELTKIKVEPTTSIEQH</sequence>
<dbReference type="EMBL" id="JAAAHW010000067">
    <property type="protein sequence ID" value="KAG0006722.1"/>
    <property type="molecule type" value="Genomic_DNA"/>
</dbReference>
<evidence type="ECO:0000313" key="3">
    <source>
        <dbReference type="Proteomes" id="UP000749646"/>
    </source>
</evidence>